<dbReference type="EMBL" id="WQMT02000005">
    <property type="protein sequence ID" value="KAG9223242.1"/>
    <property type="molecule type" value="Genomic_DNA"/>
</dbReference>
<comment type="caution">
    <text evidence="1">The sequence shown here is derived from an EMBL/GenBank/DDBJ whole genome shotgun (WGS) entry which is preliminary data.</text>
</comment>
<protein>
    <submittedName>
        <fullName evidence="1">Uncharacterized protein</fullName>
    </submittedName>
</protein>
<dbReference type="Proteomes" id="UP000824881">
    <property type="component" value="Unassembled WGS sequence"/>
</dbReference>
<evidence type="ECO:0000313" key="2">
    <source>
        <dbReference type="Proteomes" id="UP000824881"/>
    </source>
</evidence>
<gene>
    <name evidence="1" type="ORF">CCMSSC00406_0000069</name>
</gene>
<keyword evidence="2" id="KW-1185">Reference proteome</keyword>
<accession>A0ACB7IY93</accession>
<organism evidence="1 2">
    <name type="scientific">Pleurotus cornucopiae</name>
    <name type="common">Cornucopia mushroom</name>
    <dbReference type="NCBI Taxonomy" id="5321"/>
    <lineage>
        <taxon>Eukaryota</taxon>
        <taxon>Fungi</taxon>
        <taxon>Dikarya</taxon>
        <taxon>Basidiomycota</taxon>
        <taxon>Agaricomycotina</taxon>
        <taxon>Agaricomycetes</taxon>
        <taxon>Agaricomycetidae</taxon>
        <taxon>Agaricales</taxon>
        <taxon>Pleurotineae</taxon>
        <taxon>Pleurotaceae</taxon>
        <taxon>Pleurotus</taxon>
    </lineage>
</organism>
<name>A0ACB7IY93_PLECO</name>
<proteinExistence type="predicted"/>
<sequence length="975" mass="109607">MDVDDPVTLASEDSLQRIIRLPTSVSPSVSFPYSYDEHRDQQTPLIIDNGSTYLRYGFATSSTPRTGLNVVAKYKERKSNKPLLLFGEGIDAESGARSQAKMPWEGDVLLNFDALENSLDYAFIQLGIDTPTVDHPVLMTERLCSPLHSRGLTSELMFEQYSVPSLTYCVDAVMSFYHNNLPSTTSDGLTISFNTASTSVIPILDGKGIMSHAKRIPWGASQASEYLLKLIQLKYPNFPTRVTTLQSNWMLQNFCEFATDYTALLRKLKDPLNMRSAGQIIQFPFVQPVTEEKTEEELVRIAEKRKELGRKLQEMAATKRMEKLVQKESDLQYLTNLKDSRTERNKREWMNKLQGEGFEDEASLDETIKKLETDLRKARKKDVEGDDPAEEPSFPLVDVPDAELDEEQIKEKKKQKLLKAGFEARARARKEKEREREEKEREGRKDEEERLNDPSAWARQKRHEHETLMTRIKDRARRRAALSDRKSAAAQARMKSIANLAADDRVPKKKRKAGGEDMFGADDADWAIYRKINAAAASSDEEEDMNQLHAVEAKLLEHDPNFTNEHTHASLASQRSALLLAFRPVYEEGDIEGNTRIHLNTERWRVCEAWFSPGMAGVDSAGLGEVVQNVLAPFSEAEKARLVNNVFITGNPSRLPGLVPRLHATLRPIMAPEMTINIKQAGDPGLDAWRGMADFGKTDDFKNSNFAVTREEYEEWGGERVKKWWGGISLSILLHFVGHLLPSFTSSCKGLQLLQGILVDQLIFSRTPCASTMPPPHYDFLIKLLLIGDSGTTVSCLLLRFCDDAWTPSFITTIGIDFKIRTIELDGKRIKLQIVRSLPFFQYQSLTPGAMGILLVYDVTDERSFNNIRTWHANIEQHASEGVNKILIGNKSDWTDKRAVTEEQGRELASELGIKFMETSAKINEGVEEAFFTLARDIKARLIDSQGDSSPQAASGNDGSVKPGAPAAQSQGCCS</sequence>
<evidence type="ECO:0000313" key="1">
    <source>
        <dbReference type="EMBL" id="KAG9223242.1"/>
    </source>
</evidence>
<reference evidence="1 2" key="1">
    <citation type="journal article" date="2021" name="Appl. Environ. Microbiol.">
        <title>Genetic linkage and physical mapping for an oyster mushroom Pleurotus cornucopiae and QTL analysis for the trait cap color.</title>
        <authorList>
            <person name="Zhang Y."/>
            <person name="Gao W."/>
            <person name="Sonnenberg A."/>
            <person name="Chen Q."/>
            <person name="Zhang J."/>
            <person name="Huang C."/>
        </authorList>
    </citation>
    <scope>NUCLEOTIDE SEQUENCE [LARGE SCALE GENOMIC DNA]</scope>
    <source>
        <strain evidence="1">CCMSSC00406</strain>
    </source>
</reference>